<comment type="caution">
    <text evidence="1">The sequence shown here is derived from an EMBL/GenBank/DDBJ whole genome shotgun (WGS) entry which is preliminary data.</text>
</comment>
<dbReference type="EMBL" id="LAZR01022330">
    <property type="protein sequence ID" value="KKL82227.1"/>
    <property type="molecule type" value="Genomic_DNA"/>
</dbReference>
<reference evidence="1" key="1">
    <citation type="journal article" date="2015" name="Nature">
        <title>Complex archaea that bridge the gap between prokaryotes and eukaryotes.</title>
        <authorList>
            <person name="Spang A."/>
            <person name="Saw J.H."/>
            <person name="Jorgensen S.L."/>
            <person name="Zaremba-Niedzwiedzka K."/>
            <person name="Martijn J."/>
            <person name="Lind A.E."/>
            <person name="van Eijk R."/>
            <person name="Schleper C."/>
            <person name="Guy L."/>
            <person name="Ettema T.J."/>
        </authorList>
    </citation>
    <scope>NUCLEOTIDE SEQUENCE</scope>
</reference>
<dbReference type="AlphaFoldDB" id="A0A0F9I4B2"/>
<gene>
    <name evidence="1" type="ORF">LCGC14_1986850</name>
</gene>
<proteinExistence type="predicted"/>
<protein>
    <submittedName>
        <fullName evidence="1">Uncharacterized protein</fullName>
    </submittedName>
</protein>
<sequence>MDRPKPQQQPQPASFQVQQDYMKKKKAFEEAFKNFHKDVFTSKVLDANKSAGVKNTETHLVDKLVNSAVSLDIANVGEGLLALITVVLRELLTVRDRANEIEYELYKVIRDINKIKSELGIVDGKKK</sequence>
<organism evidence="1">
    <name type="scientific">marine sediment metagenome</name>
    <dbReference type="NCBI Taxonomy" id="412755"/>
    <lineage>
        <taxon>unclassified sequences</taxon>
        <taxon>metagenomes</taxon>
        <taxon>ecological metagenomes</taxon>
    </lineage>
</organism>
<name>A0A0F9I4B2_9ZZZZ</name>
<evidence type="ECO:0000313" key="1">
    <source>
        <dbReference type="EMBL" id="KKL82227.1"/>
    </source>
</evidence>
<accession>A0A0F9I4B2</accession>